<gene>
    <name evidence="1" type="ORF">FNJ47_15430</name>
</gene>
<dbReference type="EMBL" id="VKHP01000052">
    <property type="protein sequence ID" value="NEU97189.1"/>
    <property type="molecule type" value="Genomic_DNA"/>
</dbReference>
<name>A0A6P1BG11_9BRAD</name>
<dbReference type="Proteomes" id="UP000468531">
    <property type="component" value="Unassembled WGS sequence"/>
</dbReference>
<comment type="caution">
    <text evidence="1">The sequence shown here is derived from an EMBL/GenBank/DDBJ whole genome shotgun (WGS) entry which is preliminary data.</text>
</comment>
<protein>
    <submittedName>
        <fullName evidence="1">Uncharacterized protein</fullName>
    </submittedName>
</protein>
<reference evidence="1 2" key="1">
    <citation type="journal article" date="2020" name="Arch. Microbiol.">
        <title>Bradyrhizobium uaiense sp. nov., a new highly efficient cowpea symbiont.</title>
        <authorList>
            <person name="Cabral Michel D."/>
            <person name="Azarias Guimaraes A."/>
            <person name="Martins da Costa E."/>
            <person name="Soares de Carvalho T."/>
            <person name="Balsanelli E."/>
            <person name="Willems A."/>
            <person name="Maltempi de Souza E."/>
            <person name="de Souza Moreira F.M."/>
        </authorList>
    </citation>
    <scope>NUCLEOTIDE SEQUENCE [LARGE SCALE GENOMIC DNA]</scope>
    <source>
        <strain evidence="1 2">UFLA 03-164</strain>
    </source>
</reference>
<evidence type="ECO:0000313" key="1">
    <source>
        <dbReference type="EMBL" id="NEU97189.1"/>
    </source>
</evidence>
<dbReference type="RefSeq" id="WP_163154391.1">
    <property type="nucleotide sequence ID" value="NZ_VKHP01000052.1"/>
</dbReference>
<organism evidence="1 2">
    <name type="scientific">Bradyrhizobium uaiense</name>
    <dbReference type="NCBI Taxonomy" id="2594946"/>
    <lineage>
        <taxon>Bacteria</taxon>
        <taxon>Pseudomonadati</taxon>
        <taxon>Pseudomonadota</taxon>
        <taxon>Alphaproteobacteria</taxon>
        <taxon>Hyphomicrobiales</taxon>
        <taxon>Nitrobacteraceae</taxon>
        <taxon>Bradyrhizobium</taxon>
    </lineage>
</organism>
<evidence type="ECO:0000313" key="2">
    <source>
        <dbReference type="Proteomes" id="UP000468531"/>
    </source>
</evidence>
<sequence length="159" mass="16720">MIGDITMRQVILDARRDESIVIRVDGNSTCESAGPRAKSDQARFAPGTMRRADPLWFAATLALTCLSDTPACGGAHAQSHGIAGNTLQLAQAKTNPAGDAGPAAEQPQSAEALARELATARRDIELLRGLLTRARDLYAKAEAGESRRQGAIQGAALVE</sequence>
<proteinExistence type="predicted"/>
<accession>A0A6P1BG11</accession>
<dbReference type="AlphaFoldDB" id="A0A6P1BG11"/>
<keyword evidence="2" id="KW-1185">Reference proteome</keyword>